<reference evidence="1" key="5">
    <citation type="journal article" date="2021" name="G3 (Bethesda)">
        <title>Aegilops tauschii genome assembly Aet v5.0 features greater sequence contiguity and improved annotation.</title>
        <authorList>
            <person name="Wang L."/>
            <person name="Zhu T."/>
            <person name="Rodriguez J.C."/>
            <person name="Deal K.R."/>
            <person name="Dubcovsky J."/>
            <person name="McGuire P.E."/>
            <person name="Lux T."/>
            <person name="Spannagl M."/>
            <person name="Mayer K.F.X."/>
            <person name="Baldrich P."/>
            <person name="Meyers B.C."/>
            <person name="Huo N."/>
            <person name="Gu Y.Q."/>
            <person name="Zhou H."/>
            <person name="Devos K.M."/>
            <person name="Bennetzen J.L."/>
            <person name="Unver T."/>
            <person name="Budak H."/>
            <person name="Gulick P.J."/>
            <person name="Galiba G."/>
            <person name="Kalapos B."/>
            <person name="Nelson D.R."/>
            <person name="Li P."/>
            <person name="You F.M."/>
            <person name="Luo M.C."/>
            <person name="Dvorak J."/>
        </authorList>
    </citation>
    <scope>NUCLEOTIDE SEQUENCE [LARGE SCALE GENOMIC DNA]</scope>
    <source>
        <strain evidence="1">cv. AL8/78</strain>
    </source>
</reference>
<reference evidence="2" key="2">
    <citation type="journal article" date="2017" name="Nat. Plants">
        <title>The Aegilops tauschii genome reveals multiple impacts of transposons.</title>
        <authorList>
            <person name="Zhao G."/>
            <person name="Zou C."/>
            <person name="Li K."/>
            <person name="Wang K."/>
            <person name="Li T."/>
            <person name="Gao L."/>
            <person name="Zhang X."/>
            <person name="Wang H."/>
            <person name="Yang Z."/>
            <person name="Liu X."/>
            <person name="Jiang W."/>
            <person name="Mao L."/>
            <person name="Kong X."/>
            <person name="Jiao Y."/>
            <person name="Jia J."/>
        </authorList>
    </citation>
    <scope>NUCLEOTIDE SEQUENCE [LARGE SCALE GENOMIC DNA]</scope>
    <source>
        <strain evidence="2">cv. AL8/78</strain>
    </source>
</reference>
<dbReference type="Proteomes" id="UP000015105">
    <property type="component" value="Chromosome 7D"/>
</dbReference>
<dbReference type="EnsemblPlants" id="AET7Gv21248300.1">
    <property type="protein sequence ID" value="AET7Gv21248300.1"/>
    <property type="gene ID" value="AET7Gv21248300"/>
</dbReference>
<dbReference type="AlphaFoldDB" id="A0A453T588"/>
<dbReference type="SUPFAM" id="SSF52047">
    <property type="entry name" value="RNI-like"/>
    <property type="match status" value="1"/>
</dbReference>
<reference evidence="1" key="4">
    <citation type="submission" date="2019-03" db="UniProtKB">
        <authorList>
            <consortium name="EnsemblPlants"/>
        </authorList>
    </citation>
    <scope>IDENTIFICATION</scope>
</reference>
<evidence type="ECO:0008006" key="3">
    <source>
        <dbReference type="Google" id="ProtNLM"/>
    </source>
</evidence>
<sequence length="317" mass="36005">GYYDSNGDRLEHSQYIDLWVRYTLSCHARLLRISDHDPNDLDAGYYDYKIRSVMLDVPILSGHLTTLELDGVVLSSECSHPLDFSSCPNLETLKMNRCSILFLGGDRSMNISSQSVRCLSITRCDFDHFVRARALISIPTLVHLDLELTEDCGLVPAFESMMPSLLTTSIKLDRSCNKDDMGCSLLLGCLSHSSNLDLMAGPQAFAFRTALKRCTTFSKLKILSLNEWCVEPDFGPLLYFLRWSPNLEKLNIHLFKPYRHVEETEGCYDSAEPFLASKQFRVVEIKCRTKDKFVHKFLKVLSSCGVPAEQINIKKII</sequence>
<reference evidence="1" key="3">
    <citation type="journal article" date="2017" name="Nature">
        <title>Genome sequence of the progenitor of the wheat D genome Aegilops tauschii.</title>
        <authorList>
            <person name="Luo M.C."/>
            <person name="Gu Y.Q."/>
            <person name="Puiu D."/>
            <person name="Wang H."/>
            <person name="Twardziok S.O."/>
            <person name="Deal K.R."/>
            <person name="Huo N."/>
            <person name="Zhu T."/>
            <person name="Wang L."/>
            <person name="Wang Y."/>
            <person name="McGuire P.E."/>
            <person name="Liu S."/>
            <person name="Long H."/>
            <person name="Ramasamy R.K."/>
            <person name="Rodriguez J.C."/>
            <person name="Van S.L."/>
            <person name="Yuan L."/>
            <person name="Wang Z."/>
            <person name="Xia Z."/>
            <person name="Xiao L."/>
            <person name="Anderson O.D."/>
            <person name="Ouyang S."/>
            <person name="Liang Y."/>
            <person name="Zimin A.V."/>
            <person name="Pertea G."/>
            <person name="Qi P."/>
            <person name="Bennetzen J.L."/>
            <person name="Dai X."/>
            <person name="Dawson M.W."/>
            <person name="Muller H.G."/>
            <person name="Kugler K."/>
            <person name="Rivarola-Duarte L."/>
            <person name="Spannagl M."/>
            <person name="Mayer K.F.X."/>
            <person name="Lu F.H."/>
            <person name="Bevan M.W."/>
            <person name="Leroy P."/>
            <person name="Li P."/>
            <person name="You F.M."/>
            <person name="Sun Q."/>
            <person name="Liu Z."/>
            <person name="Lyons E."/>
            <person name="Wicker T."/>
            <person name="Salzberg S.L."/>
            <person name="Devos K.M."/>
            <person name="Dvorak J."/>
        </authorList>
    </citation>
    <scope>NUCLEOTIDE SEQUENCE [LARGE SCALE GENOMIC DNA]</scope>
    <source>
        <strain evidence="1">cv. AL8/78</strain>
    </source>
</reference>
<dbReference type="InterPro" id="IPR032675">
    <property type="entry name" value="LRR_dom_sf"/>
</dbReference>
<protein>
    <recommendedName>
        <fullName evidence="3">FBD domain-containing protein</fullName>
    </recommendedName>
</protein>
<evidence type="ECO:0000313" key="1">
    <source>
        <dbReference type="EnsemblPlants" id="AET7Gv21248300.1"/>
    </source>
</evidence>
<organism evidence="1 2">
    <name type="scientific">Aegilops tauschii subsp. strangulata</name>
    <name type="common">Goatgrass</name>
    <dbReference type="NCBI Taxonomy" id="200361"/>
    <lineage>
        <taxon>Eukaryota</taxon>
        <taxon>Viridiplantae</taxon>
        <taxon>Streptophyta</taxon>
        <taxon>Embryophyta</taxon>
        <taxon>Tracheophyta</taxon>
        <taxon>Spermatophyta</taxon>
        <taxon>Magnoliopsida</taxon>
        <taxon>Liliopsida</taxon>
        <taxon>Poales</taxon>
        <taxon>Poaceae</taxon>
        <taxon>BOP clade</taxon>
        <taxon>Pooideae</taxon>
        <taxon>Triticodae</taxon>
        <taxon>Triticeae</taxon>
        <taxon>Triticinae</taxon>
        <taxon>Aegilops</taxon>
    </lineage>
</organism>
<dbReference type="PANTHER" id="PTHR34223:SF89">
    <property type="entry name" value="F-BOX DOMAIN-CONTAINING PROTEIN"/>
    <property type="match status" value="1"/>
</dbReference>
<dbReference type="STRING" id="200361.A0A453T588"/>
<dbReference type="PANTHER" id="PTHR34223">
    <property type="entry name" value="OS11G0201299 PROTEIN"/>
    <property type="match status" value="1"/>
</dbReference>
<accession>A0A453T588</accession>
<reference evidence="2" key="1">
    <citation type="journal article" date="2014" name="Science">
        <title>Ancient hybridizations among the ancestral genomes of bread wheat.</title>
        <authorList>
            <consortium name="International Wheat Genome Sequencing Consortium,"/>
            <person name="Marcussen T."/>
            <person name="Sandve S.R."/>
            <person name="Heier L."/>
            <person name="Spannagl M."/>
            <person name="Pfeifer M."/>
            <person name="Jakobsen K.S."/>
            <person name="Wulff B.B."/>
            <person name="Steuernagel B."/>
            <person name="Mayer K.F."/>
            <person name="Olsen O.A."/>
        </authorList>
    </citation>
    <scope>NUCLEOTIDE SEQUENCE [LARGE SCALE GENOMIC DNA]</scope>
    <source>
        <strain evidence="2">cv. AL8/78</strain>
    </source>
</reference>
<evidence type="ECO:0000313" key="2">
    <source>
        <dbReference type="Proteomes" id="UP000015105"/>
    </source>
</evidence>
<dbReference type="Gene3D" id="3.80.10.10">
    <property type="entry name" value="Ribonuclease Inhibitor"/>
    <property type="match status" value="1"/>
</dbReference>
<keyword evidence="2" id="KW-1185">Reference proteome</keyword>
<dbReference type="Gramene" id="AET7Gv21248300.1">
    <property type="protein sequence ID" value="AET7Gv21248300.1"/>
    <property type="gene ID" value="AET7Gv21248300"/>
</dbReference>
<dbReference type="InterPro" id="IPR053197">
    <property type="entry name" value="F-box_SCFL_complex_component"/>
</dbReference>
<proteinExistence type="predicted"/>
<name>A0A453T588_AEGTS</name>